<protein>
    <recommendedName>
        <fullName evidence="4">Large ribosomal subunit protein uL4m</fullName>
    </recommendedName>
</protein>
<dbReference type="GO" id="GO:0006412">
    <property type="term" value="P:translation"/>
    <property type="evidence" value="ECO:0007669"/>
    <property type="project" value="InterPro"/>
</dbReference>
<dbReference type="GO" id="GO:0003735">
    <property type="term" value="F:structural constituent of ribosome"/>
    <property type="evidence" value="ECO:0007669"/>
    <property type="project" value="InterPro"/>
</dbReference>
<dbReference type="STRING" id="3076.A0A2P6TRA3"/>
<dbReference type="NCBIfam" id="TIGR03953">
    <property type="entry name" value="rplD_bact"/>
    <property type="match status" value="1"/>
</dbReference>
<dbReference type="InterPro" id="IPR023574">
    <property type="entry name" value="Ribosomal_uL4_dom_sf"/>
</dbReference>
<evidence type="ECO:0000256" key="2">
    <source>
        <dbReference type="ARBA" id="ARBA00022980"/>
    </source>
</evidence>
<dbReference type="Gene3D" id="3.40.1370.10">
    <property type="match status" value="1"/>
</dbReference>
<keyword evidence="2" id="KW-0689">Ribosomal protein</keyword>
<organism evidence="6 7">
    <name type="scientific">Chlorella sorokiniana</name>
    <name type="common">Freshwater green alga</name>
    <dbReference type="NCBI Taxonomy" id="3076"/>
    <lineage>
        <taxon>Eukaryota</taxon>
        <taxon>Viridiplantae</taxon>
        <taxon>Chlorophyta</taxon>
        <taxon>core chlorophytes</taxon>
        <taxon>Trebouxiophyceae</taxon>
        <taxon>Chlorellales</taxon>
        <taxon>Chlorellaceae</taxon>
        <taxon>Chlorella clade</taxon>
        <taxon>Chlorella</taxon>
    </lineage>
</organism>
<accession>A0A2P6TRA3</accession>
<gene>
    <name evidence="6" type="ORF">C2E21_4690</name>
</gene>
<dbReference type="Pfam" id="PF00573">
    <property type="entry name" value="Ribosomal_L4"/>
    <property type="match status" value="1"/>
</dbReference>
<evidence type="ECO:0000313" key="7">
    <source>
        <dbReference type="Proteomes" id="UP000239899"/>
    </source>
</evidence>
<dbReference type="OrthoDB" id="275876at2759"/>
<dbReference type="AlphaFoldDB" id="A0A2P6TRA3"/>
<dbReference type="Proteomes" id="UP000239899">
    <property type="component" value="Unassembled WGS sequence"/>
</dbReference>
<dbReference type="GO" id="GO:1990904">
    <property type="term" value="C:ribonucleoprotein complex"/>
    <property type="evidence" value="ECO:0007669"/>
    <property type="project" value="UniProtKB-KW"/>
</dbReference>
<keyword evidence="7" id="KW-1185">Reference proteome</keyword>
<comment type="caution">
    <text evidence="6">The sequence shown here is derived from an EMBL/GenBank/DDBJ whole genome shotgun (WGS) entry which is preliminary data.</text>
</comment>
<dbReference type="SUPFAM" id="SSF52166">
    <property type="entry name" value="Ribosomal protein L4"/>
    <property type="match status" value="1"/>
</dbReference>
<keyword evidence="3" id="KW-0687">Ribonucleoprotein</keyword>
<name>A0A2P6TRA3_CHLSO</name>
<dbReference type="PANTHER" id="PTHR10746">
    <property type="entry name" value="50S RIBOSOMAL PROTEIN L4"/>
    <property type="match status" value="1"/>
</dbReference>
<evidence type="ECO:0000256" key="4">
    <source>
        <dbReference type="ARBA" id="ARBA00040565"/>
    </source>
</evidence>
<evidence type="ECO:0000256" key="5">
    <source>
        <dbReference type="SAM" id="MobiDB-lite"/>
    </source>
</evidence>
<reference evidence="6 7" key="1">
    <citation type="journal article" date="2018" name="Plant J.">
        <title>Genome sequences of Chlorella sorokiniana UTEX 1602 and Micractinium conductrix SAG 241.80: implications to maltose excretion by a green alga.</title>
        <authorList>
            <person name="Arriola M.B."/>
            <person name="Velmurugan N."/>
            <person name="Zhang Y."/>
            <person name="Plunkett M.H."/>
            <person name="Hondzo H."/>
            <person name="Barney B.M."/>
        </authorList>
    </citation>
    <scope>NUCLEOTIDE SEQUENCE [LARGE SCALE GENOMIC DNA]</scope>
    <source>
        <strain evidence="7">UTEX 1602</strain>
    </source>
</reference>
<evidence type="ECO:0000313" key="6">
    <source>
        <dbReference type="EMBL" id="PRW56588.1"/>
    </source>
</evidence>
<evidence type="ECO:0000256" key="3">
    <source>
        <dbReference type="ARBA" id="ARBA00023274"/>
    </source>
</evidence>
<dbReference type="GO" id="GO:0005840">
    <property type="term" value="C:ribosome"/>
    <property type="evidence" value="ECO:0007669"/>
    <property type="project" value="UniProtKB-KW"/>
</dbReference>
<comment type="similarity">
    <text evidence="1">Belongs to the universal ribosomal protein uL4 family.</text>
</comment>
<dbReference type="PANTHER" id="PTHR10746:SF6">
    <property type="entry name" value="LARGE RIBOSOMAL SUBUNIT PROTEIN UL4M"/>
    <property type="match status" value="1"/>
</dbReference>
<feature type="region of interest" description="Disordered" evidence="5">
    <location>
        <begin position="138"/>
        <end position="194"/>
    </location>
</feature>
<dbReference type="EMBL" id="LHPG02000008">
    <property type="protein sequence ID" value="PRW56588.1"/>
    <property type="molecule type" value="Genomic_DNA"/>
</dbReference>
<dbReference type="HAMAP" id="MF_01328_B">
    <property type="entry name" value="Ribosomal_uL4_B"/>
    <property type="match status" value="1"/>
</dbReference>
<sequence>MALRSLLAGPLLKRAAASLSQQAAAVSSSSSSSLAGLQALPAAWAALRCLGTSASPAAAAAAAAEAAAEEVVDLADILPPPIPIEQHQEQGYYQDLVVPVYDLERRAVGSYTLGGDIFDVPIRRDILHRVVRWQLAKRQQGTHKTLGRSEVRGGGKKPRPQKGSGRSRQGTIRAPQWRGGGVVHGPVPRSHAHSLPKRVRRLGLQCALSAKTWERRLLIVEGLRPAEPKTKAALAHVDALLADAPRRSVLLCDSSKTGEDGGEPLRRSIANLPWVDAIPQQGLNVYSILQRDYLVLTRAAADLLTERLRRPIKPCSETP</sequence>
<evidence type="ECO:0000256" key="1">
    <source>
        <dbReference type="ARBA" id="ARBA00010528"/>
    </source>
</evidence>
<dbReference type="InterPro" id="IPR013005">
    <property type="entry name" value="Ribosomal_uL4-like"/>
</dbReference>
<proteinExistence type="inferred from homology"/>
<dbReference type="InterPro" id="IPR002136">
    <property type="entry name" value="Ribosomal_uL4"/>
</dbReference>